<proteinExistence type="predicted"/>
<sequence length="80" mass="8984">MLHIGSVDVLEIVAVRTKPLKIDHNSVKEYKHMFTFVLGIYTLAVSEALSENCKLAYSKKGPTPRPINDEAAKDELEKLE</sequence>
<name>A0A6J5VAB3_PRUAR</name>
<evidence type="ECO:0000313" key="3">
    <source>
        <dbReference type="EMBL" id="CAB4284767.1"/>
    </source>
</evidence>
<dbReference type="EMBL" id="CAEKDK010000006">
    <property type="protein sequence ID" value="CAB4284767.1"/>
    <property type="molecule type" value="Genomic_DNA"/>
</dbReference>
<dbReference type="AlphaFoldDB" id="A0A6J5VAB3"/>
<accession>A0A6J5VAB3</accession>
<organism evidence="3 4">
    <name type="scientific">Prunus armeniaca</name>
    <name type="common">Apricot</name>
    <name type="synonym">Armeniaca vulgaris</name>
    <dbReference type="NCBI Taxonomy" id="36596"/>
    <lineage>
        <taxon>Eukaryota</taxon>
        <taxon>Viridiplantae</taxon>
        <taxon>Streptophyta</taxon>
        <taxon>Embryophyta</taxon>
        <taxon>Tracheophyta</taxon>
        <taxon>Spermatophyta</taxon>
        <taxon>Magnoliopsida</taxon>
        <taxon>eudicotyledons</taxon>
        <taxon>Gunneridae</taxon>
        <taxon>Pentapetalae</taxon>
        <taxon>rosids</taxon>
        <taxon>fabids</taxon>
        <taxon>Rosales</taxon>
        <taxon>Rosaceae</taxon>
        <taxon>Amygdaloideae</taxon>
        <taxon>Amygdaleae</taxon>
        <taxon>Prunus</taxon>
    </lineage>
</organism>
<protein>
    <submittedName>
        <fullName evidence="3">Uncharacterized protein</fullName>
    </submittedName>
</protein>
<dbReference type="EMBL" id="CAEKDK010000006">
    <property type="protein sequence ID" value="CAB4284764.1"/>
    <property type="molecule type" value="Genomic_DNA"/>
</dbReference>
<feature type="region of interest" description="Disordered" evidence="1">
    <location>
        <begin position="59"/>
        <end position="80"/>
    </location>
</feature>
<feature type="compositionally biased region" description="Basic and acidic residues" evidence="1">
    <location>
        <begin position="67"/>
        <end position="80"/>
    </location>
</feature>
<reference evidence="3 4" key="1">
    <citation type="submission" date="2020-05" db="EMBL/GenBank/DDBJ databases">
        <authorList>
            <person name="Campoy J."/>
            <person name="Schneeberger K."/>
            <person name="Spophaly S."/>
        </authorList>
    </citation>
    <scope>NUCLEOTIDE SEQUENCE [LARGE SCALE GENOMIC DNA]</scope>
    <source>
        <strain evidence="3">PruArmRojPasFocal</strain>
    </source>
</reference>
<gene>
    <name evidence="2" type="ORF">CURHAP_LOCUS40377</name>
    <name evidence="3" type="ORF">CURHAP_LOCUS40380</name>
</gene>
<dbReference type="Proteomes" id="UP000507222">
    <property type="component" value="Unassembled WGS sequence"/>
</dbReference>
<evidence type="ECO:0000313" key="2">
    <source>
        <dbReference type="EMBL" id="CAB4284764.1"/>
    </source>
</evidence>
<evidence type="ECO:0000256" key="1">
    <source>
        <dbReference type="SAM" id="MobiDB-lite"/>
    </source>
</evidence>
<evidence type="ECO:0000313" key="4">
    <source>
        <dbReference type="Proteomes" id="UP000507222"/>
    </source>
</evidence>